<dbReference type="OrthoDB" id="9760839at2"/>
<dbReference type="GO" id="GO:0046983">
    <property type="term" value="F:protein dimerization activity"/>
    <property type="evidence" value="ECO:0007669"/>
    <property type="project" value="InterPro"/>
</dbReference>
<sequence>MSLLKEEYLNNPVDEKDLRKMMDHLPRLVMLLDLEGTILYWNGGGEKVFGYKAGEIIGKPVWRLYPGRESDNFKDELEFLKKGKELSLEMEGRHKDGSRIWLDVKRTMIENSRGEPVILGNASDISLQKKAELELAESQARTEAILETAVEGIITIDREGIIQNFNQAAEKMFGYRPAEVIGENISMLMPSPYHEEHDEYLDNYLETGERKIIGIGREVRGKRKDGSVFPIELAVSEVNVGDEVIFTGLIKDISNRRKLENEILEIAEDERRRIAHELHDGLGQMLSGISLISRNLARKLEANGLPAADEVLEISNMIREADEQARELAHGLAHIELENEGLQAAMSRLCERIEILTDTPCTFKCPSDFKIEKPTVALHLYRIAQEAINNAVKHGQATKIFVRLEANNSKKRLQLVVEDNGTGFPATSEKKDKGMGINTMKYRSHILGGNLNITETPEGWTRVICSIPLYNIEMVNKI</sequence>
<dbReference type="SMART" id="SM00387">
    <property type="entry name" value="HATPase_c"/>
    <property type="match status" value="1"/>
</dbReference>
<dbReference type="Pfam" id="PF13426">
    <property type="entry name" value="PAS_9"/>
    <property type="match status" value="1"/>
</dbReference>
<dbReference type="GO" id="GO:0005524">
    <property type="term" value="F:ATP binding"/>
    <property type="evidence" value="ECO:0007669"/>
    <property type="project" value="UniProtKB-KW"/>
</dbReference>
<evidence type="ECO:0000256" key="5">
    <source>
        <dbReference type="ARBA" id="ARBA00023012"/>
    </source>
</evidence>
<dbReference type="InterPro" id="IPR035965">
    <property type="entry name" value="PAS-like_dom_sf"/>
</dbReference>
<dbReference type="EMBL" id="FQUS01000004">
    <property type="protein sequence ID" value="SHE90155.1"/>
    <property type="molecule type" value="Genomic_DNA"/>
</dbReference>
<dbReference type="PROSITE" id="PS50113">
    <property type="entry name" value="PAC"/>
    <property type="match status" value="2"/>
</dbReference>
<dbReference type="InterPro" id="IPR001610">
    <property type="entry name" value="PAC"/>
</dbReference>
<evidence type="ECO:0000256" key="1">
    <source>
        <dbReference type="ARBA" id="ARBA00022679"/>
    </source>
</evidence>
<dbReference type="CDD" id="cd00130">
    <property type="entry name" value="PAS"/>
    <property type="match status" value="2"/>
</dbReference>
<comment type="function">
    <text evidence="6">Putative oxygen sensor; modulates the activity of FixJ, a transcriptional activator of nitrogen fixation fixK gene. FixL probably acts as a kinase that phosphorylates FixJ.</text>
</comment>
<feature type="domain" description="PAS" evidence="9">
    <location>
        <begin position="138"/>
        <end position="208"/>
    </location>
</feature>
<dbReference type="NCBIfam" id="TIGR00229">
    <property type="entry name" value="sensory_box"/>
    <property type="match status" value="2"/>
</dbReference>
<gene>
    <name evidence="11" type="ORF">SAMN05443144_10466</name>
</gene>
<dbReference type="GO" id="GO:0016020">
    <property type="term" value="C:membrane"/>
    <property type="evidence" value="ECO:0007669"/>
    <property type="project" value="InterPro"/>
</dbReference>
<dbReference type="SMART" id="SM00086">
    <property type="entry name" value="PAC"/>
    <property type="match status" value="2"/>
</dbReference>
<dbReference type="InterPro" id="IPR011712">
    <property type="entry name" value="Sig_transdc_His_kin_sub3_dim/P"/>
</dbReference>
<evidence type="ECO:0000259" key="9">
    <source>
        <dbReference type="PROSITE" id="PS50112"/>
    </source>
</evidence>
<feature type="domain" description="PAS" evidence="9">
    <location>
        <begin position="14"/>
        <end position="84"/>
    </location>
</feature>
<organism evidence="11 12">
    <name type="scientific">Fodinibius roseus</name>
    <dbReference type="NCBI Taxonomy" id="1194090"/>
    <lineage>
        <taxon>Bacteria</taxon>
        <taxon>Pseudomonadati</taxon>
        <taxon>Balneolota</taxon>
        <taxon>Balneolia</taxon>
        <taxon>Balneolales</taxon>
        <taxon>Balneolaceae</taxon>
        <taxon>Fodinibius</taxon>
    </lineage>
</organism>
<dbReference type="Proteomes" id="UP000184041">
    <property type="component" value="Unassembled WGS sequence"/>
</dbReference>
<evidence type="ECO:0000313" key="12">
    <source>
        <dbReference type="Proteomes" id="UP000184041"/>
    </source>
</evidence>
<dbReference type="SMART" id="SM00091">
    <property type="entry name" value="PAS"/>
    <property type="match status" value="2"/>
</dbReference>
<evidence type="ECO:0000259" key="10">
    <source>
        <dbReference type="PROSITE" id="PS50113"/>
    </source>
</evidence>
<evidence type="ECO:0000256" key="3">
    <source>
        <dbReference type="ARBA" id="ARBA00022777"/>
    </source>
</evidence>
<dbReference type="RefSeq" id="WP_073060043.1">
    <property type="nucleotide sequence ID" value="NZ_FQUS01000004.1"/>
</dbReference>
<dbReference type="Pfam" id="PF02518">
    <property type="entry name" value="HATPase_c"/>
    <property type="match status" value="1"/>
</dbReference>
<dbReference type="PANTHER" id="PTHR24421">
    <property type="entry name" value="NITRATE/NITRITE SENSOR PROTEIN NARX-RELATED"/>
    <property type="match status" value="1"/>
</dbReference>
<protein>
    <recommendedName>
        <fullName evidence="7">Sensor protein FixL</fullName>
    </recommendedName>
</protein>
<dbReference type="STRING" id="1194090.SAMN05443144_10466"/>
<dbReference type="InterPro" id="IPR000700">
    <property type="entry name" value="PAS-assoc_C"/>
</dbReference>
<dbReference type="GO" id="GO:0006355">
    <property type="term" value="P:regulation of DNA-templated transcription"/>
    <property type="evidence" value="ECO:0007669"/>
    <property type="project" value="InterPro"/>
</dbReference>
<evidence type="ECO:0000256" key="2">
    <source>
        <dbReference type="ARBA" id="ARBA00022741"/>
    </source>
</evidence>
<evidence type="ECO:0000256" key="4">
    <source>
        <dbReference type="ARBA" id="ARBA00022840"/>
    </source>
</evidence>
<keyword evidence="4" id="KW-0067">ATP-binding</keyword>
<dbReference type="SUPFAM" id="SSF55785">
    <property type="entry name" value="PYP-like sensor domain (PAS domain)"/>
    <property type="match status" value="2"/>
</dbReference>
<dbReference type="Gene3D" id="1.20.5.1930">
    <property type="match status" value="1"/>
</dbReference>
<keyword evidence="1" id="KW-0808">Transferase</keyword>
<keyword evidence="5" id="KW-0902">Two-component regulatory system</keyword>
<dbReference type="Pfam" id="PF07730">
    <property type="entry name" value="HisKA_3"/>
    <property type="match status" value="1"/>
</dbReference>
<dbReference type="InterPro" id="IPR003594">
    <property type="entry name" value="HATPase_dom"/>
</dbReference>
<accession>A0A1M4X9W5</accession>
<dbReference type="InterPro" id="IPR013767">
    <property type="entry name" value="PAS_fold"/>
</dbReference>
<dbReference type="InterPro" id="IPR000014">
    <property type="entry name" value="PAS"/>
</dbReference>
<dbReference type="InterPro" id="IPR050482">
    <property type="entry name" value="Sensor_HK_TwoCompSys"/>
</dbReference>
<evidence type="ECO:0000256" key="7">
    <source>
        <dbReference type="ARBA" id="ARBA00070616"/>
    </source>
</evidence>
<dbReference type="InterPro" id="IPR036890">
    <property type="entry name" value="HATPase_C_sf"/>
</dbReference>
<feature type="domain" description="Histidine kinase" evidence="8">
    <location>
        <begin position="273"/>
        <end position="471"/>
    </location>
</feature>
<proteinExistence type="predicted"/>
<dbReference type="PROSITE" id="PS50112">
    <property type="entry name" value="PAS"/>
    <property type="match status" value="2"/>
</dbReference>
<keyword evidence="2" id="KW-0547">Nucleotide-binding</keyword>
<keyword evidence="12" id="KW-1185">Reference proteome</keyword>
<evidence type="ECO:0000259" key="8">
    <source>
        <dbReference type="PROSITE" id="PS50109"/>
    </source>
</evidence>
<dbReference type="Gene3D" id="3.30.450.20">
    <property type="entry name" value="PAS domain"/>
    <property type="match status" value="2"/>
</dbReference>
<feature type="domain" description="PAC" evidence="10">
    <location>
        <begin position="86"/>
        <end position="137"/>
    </location>
</feature>
<dbReference type="FunFam" id="3.30.450.20:FF:000060">
    <property type="entry name" value="Sensor protein FixL"/>
    <property type="match status" value="1"/>
</dbReference>
<dbReference type="GO" id="GO:0000155">
    <property type="term" value="F:phosphorelay sensor kinase activity"/>
    <property type="evidence" value="ECO:0007669"/>
    <property type="project" value="InterPro"/>
</dbReference>
<dbReference type="AlphaFoldDB" id="A0A1M4X9W5"/>
<dbReference type="PROSITE" id="PS50109">
    <property type="entry name" value="HIS_KIN"/>
    <property type="match status" value="1"/>
</dbReference>
<dbReference type="SUPFAM" id="SSF55874">
    <property type="entry name" value="ATPase domain of HSP90 chaperone/DNA topoisomerase II/histidine kinase"/>
    <property type="match status" value="1"/>
</dbReference>
<feature type="domain" description="PAC" evidence="10">
    <location>
        <begin position="215"/>
        <end position="265"/>
    </location>
</feature>
<dbReference type="Gene3D" id="3.30.565.10">
    <property type="entry name" value="Histidine kinase-like ATPase, C-terminal domain"/>
    <property type="match status" value="1"/>
</dbReference>
<dbReference type="InterPro" id="IPR005467">
    <property type="entry name" value="His_kinase_dom"/>
</dbReference>
<evidence type="ECO:0000313" key="11">
    <source>
        <dbReference type="EMBL" id="SHE90155.1"/>
    </source>
</evidence>
<reference evidence="11 12" key="1">
    <citation type="submission" date="2016-11" db="EMBL/GenBank/DDBJ databases">
        <authorList>
            <person name="Jaros S."/>
            <person name="Januszkiewicz K."/>
            <person name="Wedrychowicz H."/>
        </authorList>
    </citation>
    <scope>NUCLEOTIDE SEQUENCE [LARGE SCALE GENOMIC DNA]</scope>
    <source>
        <strain evidence="11 12">DSM 21986</strain>
    </source>
</reference>
<dbReference type="Pfam" id="PF00989">
    <property type="entry name" value="PAS"/>
    <property type="match status" value="1"/>
</dbReference>
<keyword evidence="3" id="KW-0418">Kinase</keyword>
<dbReference type="CDD" id="cd16917">
    <property type="entry name" value="HATPase_UhpB-NarQ-NarX-like"/>
    <property type="match status" value="1"/>
</dbReference>
<evidence type="ECO:0000256" key="6">
    <source>
        <dbReference type="ARBA" id="ARBA00059827"/>
    </source>
</evidence>
<name>A0A1M4X9W5_9BACT</name>